<organism evidence="2 3">
    <name type="scientific">Circinella minor</name>
    <dbReference type="NCBI Taxonomy" id="1195481"/>
    <lineage>
        <taxon>Eukaryota</taxon>
        <taxon>Fungi</taxon>
        <taxon>Fungi incertae sedis</taxon>
        <taxon>Mucoromycota</taxon>
        <taxon>Mucoromycotina</taxon>
        <taxon>Mucoromycetes</taxon>
        <taxon>Mucorales</taxon>
        <taxon>Lichtheimiaceae</taxon>
        <taxon>Circinella</taxon>
    </lineage>
</organism>
<feature type="region of interest" description="Disordered" evidence="1">
    <location>
        <begin position="26"/>
        <end position="45"/>
    </location>
</feature>
<keyword evidence="3" id="KW-1185">Reference proteome</keyword>
<feature type="compositionally biased region" description="Polar residues" evidence="1">
    <location>
        <begin position="31"/>
        <end position="40"/>
    </location>
</feature>
<dbReference type="AlphaFoldDB" id="A0A8H7VFI7"/>
<dbReference type="OrthoDB" id="2238646at2759"/>
<name>A0A8H7VFI7_9FUNG</name>
<dbReference type="Proteomes" id="UP000646827">
    <property type="component" value="Unassembled WGS sequence"/>
</dbReference>
<evidence type="ECO:0008006" key="4">
    <source>
        <dbReference type="Google" id="ProtNLM"/>
    </source>
</evidence>
<accession>A0A8H7VFI7</accession>
<dbReference type="InterPro" id="IPR037197">
    <property type="entry name" value="WWE_dom_sf"/>
</dbReference>
<reference evidence="2 3" key="1">
    <citation type="submission" date="2020-12" db="EMBL/GenBank/DDBJ databases">
        <title>Metabolic potential, ecology and presence of endohyphal bacteria is reflected in genomic diversity of Mucoromycotina.</title>
        <authorList>
            <person name="Muszewska A."/>
            <person name="Okrasinska A."/>
            <person name="Steczkiewicz K."/>
            <person name="Drgas O."/>
            <person name="Orlowska M."/>
            <person name="Perlinska-Lenart U."/>
            <person name="Aleksandrzak-Piekarczyk T."/>
            <person name="Szatraj K."/>
            <person name="Zielenkiewicz U."/>
            <person name="Pilsyk S."/>
            <person name="Malc E."/>
            <person name="Mieczkowski P."/>
            <person name="Kruszewska J.S."/>
            <person name="Biernat P."/>
            <person name="Pawlowska J."/>
        </authorList>
    </citation>
    <scope>NUCLEOTIDE SEQUENCE [LARGE SCALE GENOMIC DNA]</scope>
    <source>
        <strain evidence="2 3">CBS 142.35</strain>
    </source>
</reference>
<dbReference type="SUPFAM" id="SSF117839">
    <property type="entry name" value="WWE domain"/>
    <property type="match status" value="1"/>
</dbReference>
<evidence type="ECO:0000256" key="1">
    <source>
        <dbReference type="SAM" id="MobiDB-lite"/>
    </source>
</evidence>
<evidence type="ECO:0000313" key="3">
    <source>
        <dbReference type="Proteomes" id="UP000646827"/>
    </source>
</evidence>
<comment type="caution">
    <text evidence="2">The sequence shown here is derived from an EMBL/GenBank/DDBJ whole genome shotgun (WGS) entry which is preliminary data.</text>
</comment>
<gene>
    <name evidence="2" type="ORF">INT45_007667</name>
</gene>
<protein>
    <recommendedName>
        <fullName evidence="4">WWE domain-containing protein</fullName>
    </recommendedName>
</protein>
<proteinExistence type="predicted"/>
<sequence length="177" mass="20464">MQPPAPPLLPIYNSNYNNYNNNQYNCSSQQHENINHSSQSPPTPLVHTPPPPLHLLTTTHNNNNNNNNNNNLPFSLFDTPPRGNDIKMSTESTRSSTEPPMTDYPQEVTWLFFRDNQWVPFQNENHFKIEQAFTMGGIYVDIKDSNFPQLKSIRVFPARFYLSYLGMKYRLSCVIQG</sequence>
<dbReference type="EMBL" id="JAEPRB010000339">
    <property type="protein sequence ID" value="KAG2216982.1"/>
    <property type="molecule type" value="Genomic_DNA"/>
</dbReference>
<evidence type="ECO:0000313" key="2">
    <source>
        <dbReference type="EMBL" id="KAG2216982.1"/>
    </source>
</evidence>